<dbReference type="FunFam" id="1.10.10.2360:FF:000001">
    <property type="entry name" value="Nuclear pore complex protein Nup98-Nup96"/>
    <property type="match status" value="1"/>
</dbReference>
<evidence type="ECO:0000256" key="6">
    <source>
        <dbReference type="ARBA" id="ARBA00022816"/>
    </source>
</evidence>
<feature type="region of interest" description="Disordered" evidence="11">
    <location>
        <begin position="587"/>
        <end position="635"/>
    </location>
</feature>
<proteinExistence type="inferred from homology"/>
<feature type="compositionally biased region" description="Basic and acidic residues" evidence="11">
    <location>
        <begin position="889"/>
        <end position="910"/>
    </location>
</feature>
<reference evidence="13 14" key="1">
    <citation type="submission" date="2015-06" db="EMBL/GenBank/DDBJ databases">
        <title>Draft genome of the ant-associated black yeast Phialophora attae CBS 131958.</title>
        <authorList>
            <person name="Moreno L.F."/>
            <person name="Stielow B.J."/>
            <person name="de Hoog S."/>
            <person name="Vicente V.A."/>
            <person name="Weiss V.A."/>
            <person name="de Vries M."/>
            <person name="Cruz L.M."/>
            <person name="Souza E.M."/>
        </authorList>
    </citation>
    <scope>NUCLEOTIDE SEQUENCE [LARGE SCALE GENOMIC DNA]</scope>
    <source>
        <strain evidence="13 14">CBS 131958</strain>
    </source>
</reference>
<dbReference type="Pfam" id="PF13634">
    <property type="entry name" value="Nucleoporin_FG"/>
    <property type="match status" value="3"/>
</dbReference>
<organism evidence="13 14">
    <name type="scientific">Cyphellophora attinorum</name>
    <dbReference type="NCBI Taxonomy" id="1664694"/>
    <lineage>
        <taxon>Eukaryota</taxon>
        <taxon>Fungi</taxon>
        <taxon>Dikarya</taxon>
        <taxon>Ascomycota</taxon>
        <taxon>Pezizomycotina</taxon>
        <taxon>Eurotiomycetes</taxon>
        <taxon>Chaetothyriomycetidae</taxon>
        <taxon>Chaetothyriales</taxon>
        <taxon>Cyphellophoraceae</taxon>
        <taxon>Cyphellophora</taxon>
    </lineage>
</organism>
<evidence type="ECO:0000256" key="11">
    <source>
        <dbReference type="SAM" id="MobiDB-lite"/>
    </source>
</evidence>
<feature type="compositionally biased region" description="Polar residues" evidence="11">
    <location>
        <begin position="430"/>
        <end position="445"/>
    </location>
</feature>
<evidence type="ECO:0000256" key="10">
    <source>
        <dbReference type="ARBA" id="ARBA00023242"/>
    </source>
</evidence>
<comment type="subcellular location">
    <subcellularLocation>
        <location evidence="1">Nucleus</location>
        <location evidence="1">Nuclear pore complex</location>
    </subcellularLocation>
</comment>
<evidence type="ECO:0000259" key="12">
    <source>
        <dbReference type="PROSITE" id="PS51434"/>
    </source>
</evidence>
<dbReference type="Pfam" id="PF12110">
    <property type="entry name" value="Nup96"/>
    <property type="match status" value="1"/>
</dbReference>
<feature type="compositionally biased region" description="Acidic residues" evidence="11">
    <location>
        <begin position="1063"/>
        <end position="1072"/>
    </location>
</feature>
<evidence type="ECO:0000256" key="7">
    <source>
        <dbReference type="ARBA" id="ARBA00022927"/>
    </source>
</evidence>
<dbReference type="STRING" id="1664694.A0A0N1HUX5"/>
<keyword evidence="5" id="KW-0068">Autocatalytic cleavage</keyword>
<dbReference type="GO" id="GO:0017056">
    <property type="term" value="F:structural constituent of nuclear pore"/>
    <property type="evidence" value="ECO:0007669"/>
    <property type="project" value="InterPro"/>
</dbReference>
<dbReference type="PROSITE" id="PS51434">
    <property type="entry name" value="NUP_C"/>
    <property type="match status" value="1"/>
</dbReference>
<dbReference type="GO" id="GO:0008139">
    <property type="term" value="F:nuclear localization sequence binding"/>
    <property type="evidence" value="ECO:0007669"/>
    <property type="project" value="TreeGrafter"/>
</dbReference>
<accession>A0A0N1HUX5</accession>
<feature type="compositionally biased region" description="Low complexity" evidence="11">
    <location>
        <begin position="549"/>
        <end position="558"/>
    </location>
</feature>
<dbReference type="InterPro" id="IPR025574">
    <property type="entry name" value="Nucleoporin_FG_rpt"/>
</dbReference>
<feature type="compositionally biased region" description="Low complexity" evidence="11">
    <location>
        <begin position="809"/>
        <end position="828"/>
    </location>
</feature>
<evidence type="ECO:0000256" key="9">
    <source>
        <dbReference type="ARBA" id="ARBA00023132"/>
    </source>
</evidence>
<feature type="region of interest" description="Disordered" evidence="11">
    <location>
        <begin position="1136"/>
        <end position="1179"/>
    </location>
</feature>
<dbReference type="GO" id="GO:0003723">
    <property type="term" value="F:RNA binding"/>
    <property type="evidence" value="ECO:0007669"/>
    <property type="project" value="TreeGrafter"/>
</dbReference>
<keyword evidence="14" id="KW-1185">Reference proteome</keyword>
<dbReference type="GO" id="GO:0051028">
    <property type="term" value="P:mRNA transport"/>
    <property type="evidence" value="ECO:0007669"/>
    <property type="project" value="UniProtKB-KW"/>
</dbReference>
<evidence type="ECO:0000256" key="2">
    <source>
        <dbReference type="ARBA" id="ARBA00008926"/>
    </source>
</evidence>
<feature type="region of interest" description="Disordered" evidence="11">
    <location>
        <begin position="337"/>
        <end position="568"/>
    </location>
</feature>
<keyword evidence="10" id="KW-0539">Nucleus</keyword>
<dbReference type="InterPro" id="IPR007230">
    <property type="entry name" value="Nup98_auto-Pept-S59_dom"/>
</dbReference>
<dbReference type="VEuPathDB" id="FungiDB:AB675_10647"/>
<feature type="compositionally biased region" description="Low complexity" evidence="11">
    <location>
        <begin position="337"/>
        <end position="365"/>
    </location>
</feature>
<dbReference type="Gene3D" id="1.10.10.2360">
    <property type="match status" value="1"/>
</dbReference>
<gene>
    <name evidence="13" type="ORF">AB675_10647</name>
</gene>
<evidence type="ECO:0000313" key="13">
    <source>
        <dbReference type="EMBL" id="KPI40903.1"/>
    </source>
</evidence>
<evidence type="ECO:0000256" key="1">
    <source>
        <dbReference type="ARBA" id="ARBA00004567"/>
    </source>
</evidence>
<comment type="similarity">
    <text evidence="2">Belongs to the nucleoporin GLFG family.</text>
</comment>
<feature type="region of interest" description="Disordered" evidence="11">
    <location>
        <begin position="1204"/>
        <end position="1229"/>
    </location>
</feature>
<dbReference type="InterPro" id="IPR036903">
    <property type="entry name" value="Nup98_auto-Pept-S59_dom_sf"/>
</dbReference>
<dbReference type="SUPFAM" id="SSF82215">
    <property type="entry name" value="C-terminal autoproteolytic domain of nucleoporin nup98"/>
    <property type="match status" value="1"/>
</dbReference>
<name>A0A0N1HUX5_9EURO</name>
<feature type="region of interest" description="Disordered" evidence="11">
    <location>
        <begin position="859"/>
        <end position="917"/>
    </location>
</feature>
<dbReference type="GeneID" id="28731314"/>
<dbReference type="Gene3D" id="1.25.40.690">
    <property type="match status" value="1"/>
</dbReference>
<dbReference type="Proteomes" id="UP000038010">
    <property type="component" value="Unassembled WGS sequence"/>
</dbReference>
<feature type="compositionally biased region" description="Low complexity" evidence="11">
    <location>
        <begin position="32"/>
        <end position="67"/>
    </location>
</feature>
<dbReference type="FunFam" id="3.30.1610.10:FF:000003">
    <property type="entry name" value="Nucleoporin SONB, putative"/>
    <property type="match status" value="1"/>
</dbReference>
<keyword evidence="3" id="KW-0813">Transport</keyword>
<evidence type="ECO:0000256" key="4">
    <source>
        <dbReference type="ARBA" id="ARBA00022737"/>
    </source>
</evidence>
<keyword evidence="6" id="KW-0509">mRNA transport</keyword>
<keyword evidence="7" id="KW-0653">Protein transport</keyword>
<feature type="compositionally biased region" description="Low complexity" evidence="11">
    <location>
        <begin position="507"/>
        <end position="522"/>
    </location>
</feature>
<feature type="compositionally biased region" description="Gly residues" evidence="11">
    <location>
        <begin position="448"/>
        <end position="460"/>
    </location>
</feature>
<dbReference type="InterPro" id="IPR021967">
    <property type="entry name" value="Nup98_C"/>
</dbReference>
<evidence type="ECO:0000256" key="3">
    <source>
        <dbReference type="ARBA" id="ARBA00022448"/>
    </source>
</evidence>
<dbReference type="Pfam" id="PF04096">
    <property type="entry name" value="Nucleoporin2"/>
    <property type="match status" value="1"/>
</dbReference>
<dbReference type="InterPro" id="IPR037665">
    <property type="entry name" value="Nucleoporin_S59-like"/>
</dbReference>
<feature type="region of interest" description="Disordered" evidence="11">
    <location>
        <begin position="783"/>
        <end position="832"/>
    </location>
</feature>
<keyword evidence="4" id="KW-0677">Repeat</keyword>
<dbReference type="GO" id="GO:0000973">
    <property type="term" value="P:post-transcriptional tethering of RNA polymerase II gene DNA at nuclear periphery"/>
    <property type="evidence" value="ECO:0007669"/>
    <property type="project" value="TreeGrafter"/>
</dbReference>
<feature type="region of interest" description="Disordered" evidence="11">
    <location>
        <begin position="32"/>
        <end position="71"/>
    </location>
</feature>
<feature type="compositionally biased region" description="Gly residues" evidence="11">
    <location>
        <begin position="366"/>
        <end position="378"/>
    </location>
</feature>
<feature type="region of interest" description="Disordered" evidence="11">
    <location>
        <begin position="190"/>
        <end position="213"/>
    </location>
</feature>
<feature type="region of interest" description="Disordered" evidence="11">
    <location>
        <begin position="665"/>
        <end position="690"/>
    </location>
</feature>
<feature type="region of interest" description="Disordered" evidence="11">
    <location>
        <begin position="640"/>
        <end position="659"/>
    </location>
</feature>
<dbReference type="Gene3D" id="3.30.1610.10">
    <property type="entry name" value="Peptidase S59, nucleoporin"/>
    <property type="match status" value="1"/>
</dbReference>
<feature type="compositionally biased region" description="Low complexity" evidence="11">
    <location>
        <begin position="592"/>
        <end position="602"/>
    </location>
</feature>
<keyword evidence="9" id="KW-0906">Nuclear pore complex</keyword>
<sequence length="1836" mass="191657">MAFGGGSSFSFGSNNNQGTGFSGFGNNNNNSTPSAFGSTSNTGGFGSTSTTNNPFATNTGGSSTFGSNTGGGFGTNSSGGGLFGNKTTGTSLFGSTNTSSNTGGGLFGNTASNTSTGFGSSTGGFGSNNTTAFGNNNNNTSTTGFSGFGSTANKPAFGSGSSGTTLFGQGGAGTTGAFGNSGGTGFGGSGTALGQAVGPSQGTGNVPFNAVSEKDTNGTVNYQSISFMENYNKYSPEELRIADYNAGRKFGNGAGQPAGAFGSSAFGGGAFGSNNTSSGFGSNNATSTNLFGTNNSSTTGGFGSNTGSTFGNNSGGLFGQNKPAATTGGLFGNQSSTTNTGGLFGTSNNTSSGGLFGTNSNTSTTGGFGSNSGGGGLFGNNNNNAQSKPGGLFGNNSSTTSGTTGFSFGNNNSQPQNNTTGGGLFGNNNQSTSGGLFGNNSNQQKPGGLFGNTSTGGGFGSTNTAQPSGGLFGTSNNTTSTGGGLFGNNNATGNTSTGGGLFGNTQSNSSSGGLFGNNNASNQAKPGGLFGGSTFGNQQQSNTGGGLFGNNNTTTQTSTGGGLFGNNNNNNTASGFNFGASQNKPAGSSLFGNTSTTNTQSGGLFGSTANSAFGNSMSQSQMQPQGDIKHSSLLDSNPYGQSSIWTGLPSPTEQNSKPLVTPLTASQSLKDSQARPPPNLRLNQSRYMTPPRRGYGFTYSTYGTPNSAASTPGGNSLSTSMYGSRFTGGSFGRSMGKSASIGNMRSYYSEGESVLAPGAFTPSSSRYSSGSIRRLTIDRSIRDDLFSRPSLPGPSNSSKTASPAPPKPASHAATAAPAPIEATPEAASGKLKKRVSFDKDTAGGQNGELDSNTGAVVVRAESEEEATPPASGAVQPPEAPRNNALAAVPEDRESEHVSAPKGQTDTRDPQPGDYWSKPTEKEIQAMTRDQAAHFKGFTVGRKACGQVTFDAEVDLKSLLPLSEKFGKIIDISVRSVAVYPDSSTKPQRGKGLNVPSTISIENSWPRRKGKGEAVGSGPSYDRHIRRLKAMENAEFVSYDHKTGVWTFRVPHYTRYGLDYDDDEDEEEADDFETSQLSAPPDSMKAPTQSVMEVDSDHTSDFGEDDTFQGKQMMTIPGGYGRQSAIPVTEDSIVQTIEHDSPQSEHPAYSENDMSDDDDGMDMAGSYPAPNDTDSRPRLVPNTPRNPLAGIDLDDDWAEQLQRTISPRKQNRDALREAQNNPGVLPDGKNAPDFKTSIDIMNALFGNKNSFQAGFKPKSTYKGDSGQPLNIKQLLQSAVIRQTDGIPDITYAELPFSAYASAFPAGEAAEAQMYELLHVLFDDYEDMFNDGLTAIQRAEYAGRIRSDRLSEFLRKTLSEAAVSQTTTSDPVRSALQYLAVGDTERASNTLLEGKNVTLAMLVAQLPNAGSLFQGNVRAQIEKWREQSMLSEIELDIRAIYELLSGNTTISQGKAGPVEHKAATFSISERFNLGWLTMFAVNLWYGPRKNGNIEHVIEDFANKLSSRQETSSPLLTDGSEDPLWVALRLYSLCNGQKGTDAATIVFPQALAALCHQDPLNNFALFRAHHAILHCLKPASKQSVVVIDEEREEQLVAMVAAEFESKGDGLAAAFVLLHLRNQNARMAALKDVLGRKIMELFPPTTFDVLTQELHIPGGLWYAAAAIFARGRDANVELECLLRAGDVRGAHACFLERVAPAMVVDEDWEGLRRALSMCSANGAPLAGNEHGAAFDDFCKVVEGGLTGNAKQAALSRACKGICALYNTVSYIGSKGGADEGTEMLQRRVALREMARRIADEWEGVAGLNEVLELPLDGFVKRRLGMKMAASHFAAVMNAEA</sequence>
<dbReference type="PANTHER" id="PTHR23198">
    <property type="entry name" value="NUCLEOPORIN"/>
    <property type="match status" value="1"/>
</dbReference>
<dbReference type="RefSeq" id="XP_018000866.1">
    <property type="nucleotide sequence ID" value="XM_018139434.1"/>
</dbReference>
<dbReference type="GO" id="GO:0034398">
    <property type="term" value="P:telomere tethering at nuclear periphery"/>
    <property type="evidence" value="ECO:0007669"/>
    <property type="project" value="TreeGrafter"/>
</dbReference>
<evidence type="ECO:0000313" key="14">
    <source>
        <dbReference type="Proteomes" id="UP000038010"/>
    </source>
</evidence>
<protein>
    <submittedName>
        <fullName evidence="13">Nucleoporin</fullName>
    </submittedName>
</protein>
<feature type="domain" description="Peptidase S59" evidence="12">
    <location>
        <begin position="911"/>
        <end position="1052"/>
    </location>
</feature>
<dbReference type="OrthoDB" id="1706066at2759"/>
<feature type="compositionally biased region" description="Polar residues" evidence="11">
    <location>
        <begin position="607"/>
        <end position="624"/>
    </location>
</feature>
<dbReference type="GO" id="GO:0006606">
    <property type="term" value="P:protein import into nucleus"/>
    <property type="evidence" value="ECO:0007669"/>
    <property type="project" value="TreeGrafter"/>
</dbReference>
<dbReference type="GO" id="GO:0006405">
    <property type="term" value="P:RNA export from nucleus"/>
    <property type="evidence" value="ECO:0007669"/>
    <property type="project" value="TreeGrafter"/>
</dbReference>
<keyword evidence="8" id="KW-0811">Translocation</keyword>
<dbReference type="PANTHER" id="PTHR23198:SF6">
    <property type="entry name" value="NUCLEAR PORE COMPLEX PROTEIN NUP98-NUP96"/>
    <property type="match status" value="1"/>
</dbReference>
<feature type="compositionally biased region" description="Low complexity" evidence="11">
    <location>
        <begin position="394"/>
        <end position="419"/>
    </location>
</feature>
<dbReference type="EMBL" id="LFJN01000011">
    <property type="protein sequence ID" value="KPI40903.1"/>
    <property type="molecule type" value="Genomic_DNA"/>
</dbReference>
<dbReference type="GO" id="GO:0044614">
    <property type="term" value="C:nuclear pore cytoplasmic filaments"/>
    <property type="evidence" value="ECO:0007669"/>
    <property type="project" value="TreeGrafter"/>
</dbReference>
<comment type="caution">
    <text evidence="13">The sequence shown here is derived from an EMBL/GenBank/DDBJ whole genome shotgun (WGS) entry which is preliminary data.</text>
</comment>
<evidence type="ECO:0000256" key="8">
    <source>
        <dbReference type="ARBA" id="ARBA00023010"/>
    </source>
</evidence>
<evidence type="ECO:0000256" key="5">
    <source>
        <dbReference type="ARBA" id="ARBA00022813"/>
    </source>
</evidence>
<feature type="region of interest" description="Disordered" evidence="11">
    <location>
        <begin position="1063"/>
        <end position="1086"/>
    </location>
</feature>